<protein>
    <submittedName>
        <fullName evidence="3">CPBP family intramembrane metalloprotease</fullName>
    </submittedName>
</protein>
<feature type="transmembrane region" description="Helical" evidence="1">
    <location>
        <begin position="187"/>
        <end position="210"/>
    </location>
</feature>
<sequence length="238" mass="25356">MVTTLASVLLNVFQEALGVPSVVIQIVQFGPALGLLSVLLLRLRRPEKRTAIHLSLSLGRGALGRALFAVGLYAVVLVVALAAYALLFDGEVSAADPAGFGYPFLLILVAQFIGAGAEEAGWRCYLQPELQGRFGVLPAAVVVGILWGAWHIHIFAQEPLAIAGFFLMTISSSVVLAVLLRRDRTGNLLISGLLHTLINLGLLFFMPQAIENGPQILSFAIPFTIAAVVVAVVGTRHR</sequence>
<keyword evidence="3" id="KW-0482">Metalloprotease</keyword>
<evidence type="ECO:0000313" key="3">
    <source>
        <dbReference type="EMBL" id="WAE75817.1"/>
    </source>
</evidence>
<evidence type="ECO:0000259" key="2">
    <source>
        <dbReference type="Pfam" id="PF02517"/>
    </source>
</evidence>
<accession>A0ABY6YUC6</accession>
<dbReference type="Proteomes" id="UP001156498">
    <property type="component" value="Chromosome"/>
</dbReference>
<feature type="transmembrane region" description="Helical" evidence="1">
    <location>
        <begin position="100"/>
        <end position="122"/>
    </location>
</feature>
<feature type="transmembrane region" description="Helical" evidence="1">
    <location>
        <begin position="24"/>
        <end position="41"/>
    </location>
</feature>
<feature type="transmembrane region" description="Helical" evidence="1">
    <location>
        <begin position="216"/>
        <end position="235"/>
    </location>
</feature>
<organism evidence="3 4">
    <name type="scientific">Streptomonospora nanhaiensis</name>
    <dbReference type="NCBI Taxonomy" id="1323731"/>
    <lineage>
        <taxon>Bacteria</taxon>
        <taxon>Bacillati</taxon>
        <taxon>Actinomycetota</taxon>
        <taxon>Actinomycetes</taxon>
        <taxon>Streptosporangiales</taxon>
        <taxon>Nocardiopsidaceae</taxon>
        <taxon>Streptomonospora</taxon>
    </lineage>
</organism>
<name>A0ABY6YUC6_9ACTN</name>
<dbReference type="Pfam" id="PF02517">
    <property type="entry name" value="Rce1-like"/>
    <property type="match status" value="1"/>
</dbReference>
<keyword evidence="1" id="KW-1133">Transmembrane helix</keyword>
<dbReference type="RefSeq" id="WP_267949586.1">
    <property type="nucleotide sequence ID" value="NZ_CP113264.1"/>
</dbReference>
<dbReference type="PANTHER" id="PTHR35797:SF1">
    <property type="entry name" value="PROTEASE"/>
    <property type="match status" value="1"/>
</dbReference>
<keyword evidence="1" id="KW-0472">Membrane</keyword>
<evidence type="ECO:0000256" key="1">
    <source>
        <dbReference type="SAM" id="Phobius"/>
    </source>
</evidence>
<dbReference type="InterPro" id="IPR042150">
    <property type="entry name" value="MmRce1-like"/>
</dbReference>
<dbReference type="InterPro" id="IPR003675">
    <property type="entry name" value="Rce1/LyrA-like_dom"/>
</dbReference>
<dbReference type="GO" id="GO:0008237">
    <property type="term" value="F:metallopeptidase activity"/>
    <property type="evidence" value="ECO:0007669"/>
    <property type="project" value="UniProtKB-KW"/>
</dbReference>
<keyword evidence="4" id="KW-1185">Reference proteome</keyword>
<keyword evidence="1" id="KW-0812">Transmembrane</keyword>
<evidence type="ECO:0000313" key="4">
    <source>
        <dbReference type="Proteomes" id="UP001156498"/>
    </source>
</evidence>
<feature type="transmembrane region" description="Helical" evidence="1">
    <location>
        <begin position="134"/>
        <end position="154"/>
    </location>
</feature>
<keyword evidence="3" id="KW-0645">Protease</keyword>
<gene>
    <name evidence="3" type="ORF">OUQ99_12375</name>
</gene>
<proteinExistence type="predicted"/>
<feature type="domain" description="CAAX prenyl protease 2/Lysostaphin resistance protein A-like" evidence="2">
    <location>
        <begin position="103"/>
        <end position="200"/>
    </location>
</feature>
<feature type="transmembrane region" description="Helical" evidence="1">
    <location>
        <begin position="160"/>
        <end position="180"/>
    </location>
</feature>
<keyword evidence="3" id="KW-0378">Hydrolase</keyword>
<reference evidence="3 4" key="1">
    <citation type="journal article" date="2013" name="Int. J. Syst. Evol. Microbiol.">
        <title>Description of Streptomonospora sediminis sp. nov. and Streptomonospora nanhaiensis sp. nov., and reclassification of Nocardiopsis arabia Hozzein &amp; Goodfellow 2008 as Streptomonospora arabica comb. nov. and emended description of the genus Streptomonospora.</title>
        <authorList>
            <person name="Zhang D.F."/>
            <person name="Pan H.Q."/>
            <person name="He J."/>
            <person name="Zhang X.M."/>
            <person name="Zhang Y.G."/>
            <person name="Klenk H.P."/>
            <person name="Hu J.C."/>
            <person name="Li W.J."/>
        </authorList>
    </citation>
    <scope>NUCLEOTIDE SEQUENCE [LARGE SCALE GENOMIC DNA]</scope>
    <source>
        <strain evidence="3 4">12A09</strain>
    </source>
</reference>
<feature type="transmembrane region" description="Helical" evidence="1">
    <location>
        <begin position="62"/>
        <end position="88"/>
    </location>
</feature>
<dbReference type="EMBL" id="CP113264">
    <property type="protein sequence ID" value="WAE75817.1"/>
    <property type="molecule type" value="Genomic_DNA"/>
</dbReference>
<dbReference type="PANTHER" id="PTHR35797">
    <property type="entry name" value="PROTEASE-RELATED"/>
    <property type="match status" value="1"/>
</dbReference>